<organism evidence="1 2">
    <name type="scientific">Neobacillus pocheonensis</name>
    <dbReference type="NCBI Taxonomy" id="363869"/>
    <lineage>
        <taxon>Bacteria</taxon>
        <taxon>Bacillati</taxon>
        <taxon>Bacillota</taxon>
        <taxon>Bacilli</taxon>
        <taxon>Bacillales</taxon>
        <taxon>Bacillaceae</taxon>
        <taxon>Neobacillus</taxon>
    </lineage>
</organism>
<gene>
    <name evidence="1" type="ORF">NDK43_08500</name>
</gene>
<dbReference type="EMBL" id="JAMQCR010000001">
    <property type="protein sequence ID" value="MCM2532423.1"/>
    <property type="molecule type" value="Genomic_DNA"/>
</dbReference>
<proteinExistence type="predicted"/>
<name>A0ABT0W7Y9_9BACI</name>
<reference evidence="1 2" key="1">
    <citation type="submission" date="2022-06" db="EMBL/GenBank/DDBJ databases">
        <authorList>
            <person name="Jeon C.O."/>
        </authorList>
    </citation>
    <scope>NUCLEOTIDE SEQUENCE [LARGE SCALE GENOMIC DNA]</scope>
    <source>
        <strain evidence="1 2">KCTC 13943</strain>
    </source>
</reference>
<protein>
    <submittedName>
        <fullName evidence="1">Uncharacterized protein</fullName>
    </submittedName>
</protein>
<evidence type="ECO:0000313" key="2">
    <source>
        <dbReference type="Proteomes" id="UP001523262"/>
    </source>
</evidence>
<keyword evidence="2" id="KW-1185">Reference proteome</keyword>
<sequence length="140" mass="15988">MKNSIETVYVLENPQKKITKFATGSQLRNKDIIKEVFGVACIDDLRLMIQFNKSFQDSICNHNGISENKISLRNILRVASKMDLLQLKEQLIKNVRKDVDVLQENVVSIPRPFNSMIKLQEGIFSWDAQNSSYNSVNQGA</sequence>
<evidence type="ECO:0000313" key="1">
    <source>
        <dbReference type="EMBL" id="MCM2532423.1"/>
    </source>
</evidence>
<accession>A0ABT0W7Y9</accession>
<dbReference type="Proteomes" id="UP001523262">
    <property type="component" value="Unassembled WGS sequence"/>
</dbReference>
<comment type="caution">
    <text evidence="1">The sequence shown here is derived from an EMBL/GenBank/DDBJ whole genome shotgun (WGS) entry which is preliminary data.</text>
</comment>